<dbReference type="InterPro" id="IPR014166">
    <property type="entry name" value="Tol-Pal_acyl-CoA_thioesterase"/>
</dbReference>
<dbReference type="PANTHER" id="PTHR31793">
    <property type="entry name" value="4-HYDROXYBENZOYL-COA THIOESTERASE FAMILY MEMBER"/>
    <property type="match status" value="1"/>
</dbReference>
<dbReference type="PANTHER" id="PTHR31793:SF37">
    <property type="entry name" value="ACYL-COA THIOESTER HYDROLASE YBGC"/>
    <property type="match status" value="1"/>
</dbReference>
<dbReference type="InterPro" id="IPR029069">
    <property type="entry name" value="HotDog_dom_sf"/>
</dbReference>
<keyword evidence="2" id="KW-0378">Hydrolase</keyword>
<accession>A0AAV3TWH7</accession>
<dbReference type="EMBL" id="BAABLX010000001">
    <property type="protein sequence ID" value="GAA4930193.1"/>
    <property type="molecule type" value="Genomic_DNA"/>
</dbReference>
<dbReference type="Pfam" id="PF03061">
    <property type="entry name" value="4HBT"/>
    <property type="match status" value="1"/>
</dbReference>
<name>A0AAV3TWH7_9ALTE</name>
<dbReference type="AlphaFoldDB" id="A0AAV3TWH7"/>
<comment type="similarity">
    <text evidence="1">Belongs to the 4-hydroxybenzoyl-CoA thioesterase family.</text>
</comment>
<dbReference type="NCBIfam" id="TIGR00051">
    <property type="entry name" value="YbgC/FadM family acyl-CoA thioesterase"/>
    <property type="match status" value="1"/>
</dbReference>
<evidence type="ECO:0000256" key="1">
    <source>
        <dbReference type="ARBA" id="ARBA00005953"/>
    </source>
</evidence>
<dbReference type="RefSeq" id="WP_345415824.1">
    <property type="nucleotide sequence ID" value="NZ_AP031496.1"/>
</dbReference>
<dbReference type="Proteomes" id="UP001409585">
    <property type="component" value="Unassembled WGS sequence"/>
</dbReference>
<evidence type="ECO:0000313" key="4">
    <source>
        <dbReference type="EMBL" id="GAA4930193.1"/>
    </source>
</evidence>
<dbReference type="SUPFAM" id="SSF54637">
    <property type="entry name" value="Thioesterase/thiol ester dehydrase-isomerase"/>
    <property type="match status" value="1"/>
</dbReference>
<organism evidence="4 5">
    <name type="scientific">Halioxenophilus aromaticivorans</name>
    <dbReference type="NCBI Taxonomy" id="1306992"/>
    <lineage>
        <taxon>Bacteria</taxon>
        <taxon>Pseudomonadati</taxon>
        <taxon>Pseudomonadota</taxon>
        <taxon>Gammaproteobacteria</taxon>
        <taxon>Alteromonadales</taxon>
        <taxon>Alteromonadaceae</taxon>
        <taxon>Halioxenophilus</taxon>
    </lineage>
</organism>
<dbReference type="InterPro" id="IPR006684">
    <property type="entry name" value="YbgC/YbaW"/>
</dbReference>
<dbReference type="PIRSF" id="PIRSF003230">
    <property type="entry name" value="YbgC"/>
    <property type="match status" value="1"/>
</dbReference>
<evidence type="ECO:0000256" key="2">
    <source>
        <dbReference type="ARBA" id="ARBA00022801"/>
    </source>
</evidence>
<dbReference type="CDD" id="cd00586">
    <property type="entry name" value="4HBT"/>
    <property type="match status" value="1"/>
</dbReference>
<protein>
    <recommendedName>
        <fullName evidence="3">Thioesterase domain-containing protein</fullName>
    </recommendedName>
</protein>
<keyword evidence="5" id="KW-1185">Reference proteome</keyword>
<dbReference type="Gene3D" id="3.10.129.10">
    <property type="entry name" value="Hotdog Thioesterase"/>
    <property type="match status" value="1"/>
</dbReference>
<comment type="caution">
    <text evidence="4">The sequence shown here is derived from an EMBL/GenBank/DDBJ whole genome shotgun (WGS) entry which is preliminary data.</text>
</comment>
<dbReference type="NCBIfam" id="TIGR02799">
    <property type="entry name" value="thio_ybgC"/>
    <property type="match status" value="1"/>
</dbReference>
<sequence length="139" mass="15518">MPSLPRFDLPTRVYIEDTDAGGIVFYVNYLKYMERARTELLRSLGFNKPAVTHNNGILVVASAQIDYKRSAVLDDALVVTAAIQKVSRVSVVFEQTVLRGEVLLCTAVIRVACVNKADMKPMAMPADLHTKIRDWHQGL</sequence>
<evidence type="ECO:0000259" key="3">
    <source>
        <dbReference type="Pfam" id="PF03061"/>
    </source>
</evidence>
<evidence type="ECO:0000313" key="5">
    <source>
        <dbReference type="Proteomes" id="UP001409585"/>
    </source>
</evidence>
<feature type="domain" description="Thioesterase" evidence="3">
    <location>
        <begin position="21"/>
        <end position="105"/>
    </location>
</feature>
<reference evidence="5" key="1">
    <citation type="journal article" date="2019" name="Int. J. Syst. Evol. Microbiol.">
        <title>The Global Catalogue of Microorganisms (GCM) 10K type strain sequencing project: providing services to taxonomists for standard genome sequencing and annotation.</title>
        <authorList>
            <consortium name="The Broad Institute Genomics Platform"/>
            <consortium name="The Broad Institute Genome Sequencing Center for Infectious Disease"/>
            <person name="Wu L."/>
            <person name="Ma J."/>
        </authorList>
    </citation>
    <scope>NUCLEOTIDE SEQUENCE [LARGE SCALE GENOMIC DNA]</scope>
    <source>
        <strain evidence="5">JCM 19134</strain>
    </source>
</reference>
<gene>
    <name evidence="4" type="ORF">GCM10025791_02540</name>
</gene>
<proteinExistence type="inferred from homology"/>
<dbReference type="GO" id="GO:0047617">
    <property type="term" value="F:fatty acyl-CoA hydrolase activity"/>
    <property type="evidence" value="ECO:0007669"/>
    <property type="project" value="TreeGrafter"/>
</dbReference>
<dbReference type="InterPro" id="IPR006683">
    <property type="entry name" value="Thioestr_dom"/>
</dbReference>
<dbReference type="InterPro" id="IPR050563">
    <property type="entry name" value="4-hydroxybenzoyl-CoA_TE"/>
</dbReference>
<dbReference type="FunFam" id="3.10.129.10:FF:000004">
    <property type="entry name" value="Tol-pal system-associated acyl-CoA thioesterase"/>
    <property type="match status" value="1"/>
</dbReference>